<name>A0ABN0UFD2_9PSEU</name>
<evidence type="ECO:0008006" key="3">
    <source>
        <dbReference type="Google" id="ProtNLM"/>
    </source>
</evidence>
<keyword evidence="2" id="KW-1185">Reference proteome</keyword>
<evidence type="ECO:0000313" key="1">
    <source>
        <dbReference type="EMBL" id="GAA0248674.1"/>
    </source>
</evidence>
<comment type="caution">
    <text evidence="1">The sequence shown here is derived from an EMBL/GenBank/DDBJ whole genome shotgun (WGS) entry which is preliminary data.</text>
</comment>
<evidence type="ECO:0000313" key="2">
    <source>
        <dbReference type="Proteomes" id="UP001500416"/>
    </source>
</evidence>
<dbReference type="Proteomes" id="UP001500416">
    <property type="component" value="Unassembled WGS sequence"/>
</dbReference>
<protein>
    <recommendedName>
        <fullName evidence="3">Lipoprotein</fullName>
    </recommendedName>
</protein>
<proteinExistence type="predicted"/>
<gene>
    <name evidence="1" type="ORF">GCM10010492_55730</name>
</gene>
<reference evidence="1 2" key="1">
    <citation type="journal article" date="2019" name="Int. J. Syst. Evol. Microbiol.">
        <title>The Global Catalogue of Microorganisms (GCM) 10K type strain sequencing project: providing services to taxonomists for standard genome sequencing and annotation.</title>
        <authorList>
            <consortium name="The Broad Institute Genomics Platform"/>
            <consortium name="The Broad Institute Genome Sequencing Center for Infectious Disease"/>
            <person name="Wu L."/>
            <person name="Ma J."/>
        </authorList>
    </citation>
    <scope>NUCLEOTIDE SEQUENCE [LARGE SCALE GENOMIC DNA]</scope>
    <source>
        <strain evidence="1 2">JCM 3380</strain>
    </source>
</reference>
<accession>A0ABN0UFD2</accession>
<dbReference type="EMBL" id="BAAABU010000016">
    <property type="protein sequence ID" value="GAA0248674.1"/>
    <property type="molecule type" value="Genomic_DNA"/>
</dbReference>
<sequence>MTAVALSCVLLSACGSGDRPGLDEDGELGSVGTAAGEQGAREAVRAYLDAWASGNRAIACGLLTAQKARAFAASAGDGDCPSAFTNVHTRMSEESRKTFEDAQVVEVKLSAGDKIARVQLSQKLEGPLNGDDDIRFEYTTGRWQTEEYPKG</sequence>
<organism evidence="1 2">
    <name type="scientific">Saccharothrix mutabilis subsp. mutabilis</name>
    <dbReference type="NCBI Taxonomy" id="66855"/>
    <lineage>
        <taxon>Bacteria</taxon>
        <taxon>Bacillati</taxon>
        <taxon>Actinomycetota</taxon>
        <taxon>Actinomycetes</taxon>
        <taxon>Pseudonocardiales</taxon>
        <taxon>Pseudonocardiaceae</taxon>
        <taxon>Saccharothrix</taxon>
    </lineage>
</organism>